<dbReference type="RefSeq" id="XP_007414178.1">
    <property type="nucleotide sequence ID" value="XM_007414116.1"/>
</dbReference>
<dbReference type="KEGG" id="mlr:MELLADRAFT_110076"/>
<dbReference type="Proteomes" id="UP000001072">
    <property type="component" value="Unassembled WGS sequence"/>
</dbReference>
<feature type="region of interest" description="Disordered" evidence="1">
    <location>
        <begin position="139"/>
        <end position="171"/>
    </location>
</feature>
<dbReference type="InParanoid" id="F4RYK7"/>
<gene>
    <name evidence="2" type="ORF">MELLADRAFT_110076</name>
</gene>
<dbReference type="GeneID" id="18923962"/>
<evidence type="ECO:0000313" key="3">
    <source>
        <dbReference type="Proteomes" id="UP000001072"/>
    </source>
</evidence>
<protein>
    <submittedName>
        <fullName evidence="2">Uncharacterized protein</fullName>
    </submittedName>
</protein>
<reference evidence="3" key="1">
    <citation type="journal article" date="2011" name="Proc. Natl. Acad. Sci. U.S.A.">
        <title>Obligate biotrophy features unraveled by the genomic analysis of rust fungi.</title>
        <authorList>
            <person name="Duplessis S."/>
            <person name="Cuomo C.A."/>
            <person name="Lin Y.-C."/>
            <person name="Aerts A."/>
            <person name="Tisserant E."/>
            <person name="Veneault-Fourrey C."/>
            <person name="Joly D.L."/>
            <person name="Hacquard S."/>
            <person name="Amselem J."/>
            <person name="Cantarel B.L."/>
            <person name="Chiu R."/>
            <person name="Coutinho P.M."/>
            <person name="Feau N."/>
            <person name="Field M."/>
            <person name="Frey P."/>
            <person name="Gelhaye E."/>
            <person name="Goldberg J."/>
            <person name="Grabherr M.G."/>
            <person name="Kodira C.D."/>
            <person name="Kohler A."/>
            <person name="Kuees U."/>
            <person name="Lindquist E.A."/>
            <person name="Lucas S.M."/>
            <person name="Mago R."/>
            <person name="Mauceli E."/>
            <person name="Morin E."/>
            <person name="Murat C."/>
            <person name="Pangilinan J.L."/>
            <person name="Park R."/>
            <person name="Pearson M."/>
            <person name="Quesneville H."/>
            <person name="Rouhier N."/>
            <person name="Sakthikumar S."/>
            <person name="Salamov A.A."/>
            <person name="Schmutz J."/>
            <person name="Selles B."/>
            <person name="Shapiro H."/>
            <person name="Tanguay P."/>
            <person name="Tuskan G.A."/>
            <person name="Henrissat B."/>
            <person name="Van de Peer Y."/>
            <person name="Rouze P."/>
            <person name="Ellis J.G."/>
            <person name="Dodds P.N."/>
            <person name="Schein J.E."/>
            <person name="Zhong S."/>
            <person name="Hamelin R.C."/>
            <person name="Grigoriev I.V."/>
            <person name="Szabo L.J."/>
            <person name="Martin F."/>
        </authorList>
    </citation>
    <scope>NUCLEOTIDE SEQUENCE [LARGE SCALE GENOMIC DNA]</scope>
    <source>
        <strain evidence="3">98AG31 / pathotype 3-4-7</strain>
    </source>
</reference>
<feature type="region of interest" description="Disordered" evidence="1">
    <location>
        <begin position="33"/>
        <end position="83"/>
    </location>
</feature>
<evidence type="ECO:0000313" key="2">
    <source>
        <dbReference type="EMBL" id="EGG02489.1"/>
    </source>
</evidence>
<evidence type="ECO:0000256" key="1">
    <source>
        <dbReference type="SAM" id="MobiDB-lite"/>
    </source>
</evidence>
<sequence length="171" mass="19528">MWYKPKCLKALAKETEQLPTCNRGNMGSSETVKLCTTREPSPAVPSDQGPNHPAPIGTPAQQEVPRGRPMDEDSDEQEEVVRKRGVVVENGIKYATGEVSIHHLPKLTTFWDNQIREIKGYVPILMFNHSWLERKAQVQNKKAIKKKKKDEEESDEEKYEGLNYPAEQRLT</sequence>
<dbReference type="VEuPathDB" id="FungiDB:MELLADRAFT_110076"/>
<dbReference type="AlphaFoldDB" id="F4RYK7"/>
<accession>F4RYK7</accession>
<organism evidence="3">
    <name type="scientific">Melampsora larici-populina (strain 98AG31 / pathotype 3-4-7)</name>
    <name type="common">Poplar leaf rust fungus</name>
    <dbReference type="NCBI Taxonomy" id="747676"/>
    <lineage>
        <taxon>Eukaryota</taxon>
        <taxon>Fungi</taxon>
        <taxon>Dikarya</taxon>
        <taxon>Basidiomycota</taxon>
        <taxon>Pucciniomycotina</taxon>
        <taxon>Pucciniomycetes</taxon>
        <taxon>Pucciniales</taxon>
        <taxon>Melampsoraceae</taxon>
        <taxon>Melampsora</taxon>
    </lineage>
</organism>
<keyword evidence="3" id="KW-1185">Reference proteome</keyword>
<dbReference type="EMBL" id="GL883130">
    <property type="protein sequence ID" value="EGG02489.1"/>
    <property type="molecule type" value="Genomic_DNA"/>
</dbReference>
<proteinExistence type="predicted"/>
<dbReference type="HOGENOM" id="CLU_1563201_0_0_1"/>
<name>F4RYK7_MELLP</name>